<evidence type="ECO:0000313" key="3">
    <source>
        <dbReference type="Proteomes" id="UP000271227"/>
    </source>
</evidence>
<name>A0A3M0CGP6_9PROT</name>
<dbReference type="Proteomes" id="UP000271227">
    <property type="component" value="Unassembled WGS sequence"/>
</dbReference>
<feature type="region of interest" description="Disordered" evidence="1">
    <location>
        <begin position="137"/>
        <end position="165"/>
    </location>
</feature>
<protein>
    <submittedName>
        <fullName evidence="2">Uncharacterized protein</fullName>
    </submittedName>
</protein>
<keyword evidence="3" id="KW-1185">Reference proteome</keyword>
<comment type="caution">
    <text evidence="2">The sequence shown here is derived from an EMBL/GenBank/DDBJ whole genome shotgun (WGS) entry which is preliminary data.</text>
</comment>
<organism evidence="2 3">
    <name type="scientific">Eilatimonas milleporae</name>
    <dbReference type="NCBI Taxonomy" id="911205"/>
    <lineage>
        <taxon>Bacteria</taxon>
        <taxon>Pseudomonadati</taxon>
        <taxon>Pseudomonadota</taxon>
        <taxon>Alphaproteobacteria</taxon>
        <taxon>Kordiimonadales</taxon>
        <taxon>Kordiimonadaceae</taxon>
        <taxon>Eilatimonas</taxon>
    </lineage>
</organism>
<proteinExistence type="predicted"/>
<accession>A0A3M0CGP6</accession>
<evidence type="ECO:0000256" key="1">
    <source>
        <dbReference type="SAM" id="MobiDB-lite"/>
    </source>
</evidence>
<dbReference type="EMBL" id="REFR01000010">
    <property type="protein sequence ID" value="RMB08542.1"/>
    <property type="molecule type" value="Genomic_DNA"/>
</dbReference>
<sequence length="165" mass="17760">MDPMLLIFSVAAIALLSWLAGRLYPVQDGLTDERVHRNMVRTFPGESVTGILVDTARRVALVRLDGTAERLGLVTQPRDRIVCRVLARGDIDHVVPTKGGLRLTLDDFTQPAITFTADDALRASALGWLAAVTDANQGAQDQRENPGSGPAVTVPSQHKDSSHVA</sequence>
<dbReference type="AlphaFoldDB" id="A0A3M0CGP6"/>
<gene>
    <name evidence="2" type="ORF">BXY39_1177</name>
</gene>
<dbReference type="InParanoid" id="A0A3M0CGP6"/>
<reference evidence="2 3" key="1">
    <citation type="submission" date="2018-10" db="EMBL/GenBank/DDBJ databases">
        <title>Genomic Encyclopedia of Archaeal and Bacterial Type Strains, Phase II (KMG-II): from individual species to whole genera.</title>
        <authorList>
            <person name="Goeker M."/>
        </authorList>
    </citation>
    <scope>NUCLEOTIDE SEQUENCE [LARGE SCALE GENOMIC DNA]</scope>
    <source>
        <strain evidence="2 3">DSM 25217</strain>
    </source>
</reference>
<evidence type="ECO:0000313" key="2">
    <source>
        <dbReference type="EMBL" id="RMB08542.1"/>
    </source>
</evidence>